<dbReference type="AlphaFoldDB" id="A0AAV7NH28"/>
<name>A0AAV7NH28_PLEWA</name>
<organism evidence="2 3">
    <name type="scientific">Pleurodeles waltl</name>
    <name type="common">Iberian ribbed newt</name>
    <dbReference type="NCBI Taxonomy" id="8319"/>
    <lineage>
        <taxon>Eukaryota</taxon>
        <taxon>Metazoa</taxon>
        <taxon>Chordata</taxon>
        <taxon>Craniata</taxon>
        <taxon>Vertebrata</taxon>
        <taxon>Euteleostomi</taxon>
        <taxon>Amphibia</taxon>
        <taxon>Batrachia</taxon>
        <taxon>Caudata</taxon>
        <taxon>Salamandroidea</taxon>
        <taxon>Salamandridae</taxon>
        <taxon>Pleurodelinae</taxon>
        <taxon>Pleurodeles</taxon>
    </lineage>
</organism>
<protein>
    <submittedName>
        <fullName evidence="2">Uncharacterized protein</fullName>
    </submittedName>
</protein>
<evidence type="ECO:0000256" key="1">
    <source>
        <dbReference type="SAM" id="MobiDB-lite"/>
    </source>
</evidence>
<keyword evidence="3" id="KW-1185">Reference proteome</keyword>
<accession>A0AAV7NH28</accession>
<evidence type="ECO:0000313" key="2">
    <source>
        <dbReference type="EMBL" id="KAJ1114160.1"/>
    </source>
</evidence>
<sequence length="98" mass="10503">MGVWGSLSPPAWFVVGSMPGAQPQRQSVARRTAPLSAPRPASETQRGPRRARLRLWGLPTPPEPIAPLACRPPWSDRWPRDPVAVGACLPRGGPAAPN</sequence>
<dbReference type="EMBL" id="JANPWB010000012">
    <property type="protein sequence ID" value="KAJ1114160.1"/>
    <property type="molecule type" value="Genomic_DNA"/>
</dbReference>
<feature type="region of interest" description="Disordered" evidence="1">
    <location>
        <begin position="17"/>
        <end position="58"/>
    </location>
</feature>
<proteinExistence type="predicted"/>
<comment type="caution">
    <text evidence="2">The sequence shown here is derived from an EMBL/GenBank/DDBJ whole genome shotgun (WGS) entry which is preliminary data.</text>
</comment>
<gene>
    <name evidence="2" type="ORF">NDU88_002399</name>
</gene>
<evidence type="ECO:0000313" key="3">
    <source>
        <dbReference type="Proteomes" id="UP001066276"/>
    </source>
</evidence>
<reference evidence="2" key="1">
    <citation type="journal article" date="2022" name="bioRxiv">
        <title>Sequencing and chromosome-scale assembly of the giantPleurodeles waltlgenome.</title>
        <authorList>
            <person name="Brown T."/>
            <person name="Elewa A."/>
            <person name="Iarovenko S."/>
            <person name="Subramanian E."/>
            <person name="Araus A.J."/>
            <person name="Petzold A."/>
            <person name="Susuki M."/>
            <person name="Suzuki K.-i.T."/>
            <person name="Hayashi T."/>
            <person name="Toyoda A."/>
            <person name="Oliveira C."/>
            <person name="Osipova E."/>
            <person name="Leigh N.D."/>
            <person name="Simon A."/>
            <person name="Yun M.H."/>
        </authorList>
    </citation>
    <scope>NUCLEOTIDE SEQUENCE</scope>
    <source>
        <strain evidence="2">20211129_DDA</strain>
        <tissue evidence="2">Liver</tissue>
    </source>
</reference>
<dbReference type="Proteomes" id="UP001066276">
    <property type="component" value="Chromosome 8"/>
</dbReference>